<feature type="transmembrane region" description="Helical" evidence="5">
    <location>
        <begin position="21"/>
        <end position="41"/>
    </location>
</feature>
<proteinExistence type="predicted"/>
<reference evidence="7 8" key="1">
    <citation type="submission" date="2023-07" db="EMBL/GenBank/DDBJ databases">
        <title>Closed genome sequence of Methanosarcinaceae archaeon Am2.</title>
        <authorList>
            <person name="Poehlein A."/>
            <person name="Protasov E."/>
            <person name="Platt K."/>
            <person name="Reeh H."/>
            <person name="Daniel R."/>
            <person name="Brune A."/>
        </authorList>
    </citation>
    <scope>NUCLEOTIDE SEQUENCE [LARGE SCALE GENOMIC DNA]</scope>
    <source>
        <strain evidence="7 8">Am2</strain>
    </source>
</reference>
<dbReference type="Pfam" id="PF00916">
    <property type="entry name" value="Sulfate_transp"/>
    <property type="match status" value="1"/>
</dbReference>
<feature type="transmembrane region" description="Helical" evidence="5">
    <location>
        <begin position="76"/>
        <end position="93"/>
    </location>
</feature>
<name>A0AA96V633_9EURY</name>
<dbReference type="CDD" id="cd07042">
    <property type="entry name" value="STAS_SulP_like_sulfate_transporter"/>
    <property type="match status" value="1"/>
</dbReference>
<dbReference type="AlphaFoldDB" id="A0AA96V633"/>
<feature type="domain" description="STAS" evidence="6">
    <location>
        <begin position="436"/>
        <end position="548"/>
    </location>
</feature>
<keyword evidence="8" id="KW-1185">Reference proteome</keyword>
<dbReference type="GO" id="GO:0055085">
    <property type="term" value="P:transmembrane transport"/>
    <property type="evidence" value="ECO:0007669"/>
    <property type="project" value="InterPro"/>
</dbReference>
<dbReference type="Pfam" id="PF01740">
    <property type="entry name" value="STAS"/>
    <property type="match status" value="1"/>
</dbReference>
<feature type="transmembrane region" description="Helical" evidence="5">
    <location>
        <begin position="130"/>
        <end position="148"/>
    </location>
</feature>
<protein>
    <submittedName>
        <fullName evidence="7">Sulfate transporter</fullName>
    </submittedName>
</protein>
<evidence type="ECO:0000313" key="8">
    <source>
        <dbReference type="Proteomes" id="UP001304970"/>
    </source>
</evidence>
<accession>A0AA96V633</accession>
<keyword evidence="4 5" id="KW-0472">Membrane</keyword>
<feature type="transmembrane region" description="Helical" evidence="5">
    <location>
        <begin position="168"/>
        <end position="192"/>
    </location>
</feature>
<dbReference type="RefSeq" id="WP_338097395.1">
    <property type="nucleotide sequence ID" value="NZ_CP131061.1"/>
</dbReference>
<evidence type="ECO:0000256" key="3">
    <source>
        <dbReference type="ARBA" id="ARBA00022989"/>
    </source>
</evidence>
<evidence type="ECO:0000256" key="5">
    <source>
        <dbReference type="SAM" id="Phobius"/>
    </source>
</evidence>
<dbReference type="InterPro" id="IPR001902">
    <property type="entry name" value="SLC26A/SulP_fam"/>
</dbReference>
<dbReference type="Gene3D" id="3.30.750.24">
    <property type="entry name" value="STAS domain"/>
    <property type="match status" value="1"/>
</dbReference>
<feature type="transmembrane region" description="Helical" evidence="5">
    <location>
        <begin position="99"/>
        <end position="118"/>
    </location>
</feature>
<sequence>MFTRFLITLKDYKKSYLRYDIVAGIMVAALTIPVAMGYAQIAGLPPIYGLYASILPLLGYAFFATSRHLIITPDSAASAITGSVVVSLGFALGSPDVLSIAPVLTFFAAAFLLLFAVLKAGRFASFISTPVISGFLSGLGLFVILGQIPKALGIEISGGTVFSQVGEILSSLPLVNVYSALLAGSTLLLVLLSKKFLPKIPMALIVLVVGTIMTFLFGLDGFGVTIVGEIPGGFPTLAIPDILNFPDLSMGILSGFVIAIVILSDSLLTAKSFALRNRTKIQENRELVAFSAANFLSAFSGASPVSASTSCTAVNEQYHGKTQMASIVAAGIIALLVTFFGSLLYYMPQPVLAGIIIAAVSGVVDVKRAKIWAAESRNEFWIWILSLAGVLFVGVIFGVLVGILLSFADVIRGITKPEEAYLGIIDGKRGFFNLKNHSNAHPLENIIIYRFGARLFFANISIFGAAIENAILQNPKAIIVDASGINDIDVTAAETLEFLIESAQKSGIGFYFAGIRADVESDLIDTGLEEFVKSGHTQKTIEDALTISQRNISAA</sequence>
<dbReference type="EMBL" id="CP131061">
    <property type="protein sequence ID" value="WNY27417.1"/>
    <property type="molecule type" value="Genomic_DNA"/>
</dbReference>
<comment type="subcellular location">
    <subcellularLocation>
        <location evidence="1">Membrane</location>
        <topology evidence="1">Multi-pass membrane protein</topology>
    </subcellularLocation>
</comment>
<feature type="transmembrane region" description="Helical" evidence="5">
    <location>
        <begin position="380"/>
        <end position="407"/>
    </location>
</feature>
<evidence type="ECO:0000256" key="2">
    <source>
        <dbReference type="ARBA" id="ARBA00022692"/>
    </source>
</evidence>
<gene>
    <name evidence="7" type="ORF">MsAm2_12130</name>
</gene>
<evidence type="ECO:0000256" key="4">
    <source>
        <dbReference type="ARBA" id="ARBA00023136"/>
    </source>
</evidence>
<feature type="transmembrane region" description="Helical" evidence="5">
    <location>
        <begin position="325"/>
        <end position="345"/>
    </location>
</feature>
<keyword evidence="3 5" id="KW-1133">Transmembrane helix</keyword>
<dbReference type="PANTHER" id="PTHR11814">
    <property type="entry name" value="SULFATE TRANSPORTER"/>
    <property type="match status" value="1"/>
</dbReference>
<evidence type="ECO:0000313" key="7">
    <source>
        <dbReference type="EMBL" id="WNY27417.1"/>
    </source>
</evidence>
<organism evidence="7 8">
    <name type="scientific">Methanolapillus ohkumae</name>
    <dbReference type="NCBI Taxonomy" id="3028298"/>
    <lineage>
        <taxon>Archaea</taxon>
        <taxon>Methanobacteriati</taxon>
        <taxon>Methanobacteriota</taxon>
        <taxon>Stenosarchaea group</taxon>
        <taxon>Methanomicrobia</taxon>
        <taxon>Methanosarcinales</taxon>
        <taxon>Methanosarcinaceae</taxon>
        <taxon>Methanolapillus</taxon>
    </lineage>
</organism>
<feature type="transmembrane region" description="Helical" evidence="5">
    <location>
        <begin position="351"/>
        <end position="368"/>
    </location>
</feature>
<dbReference type="InterPro" id="IPR036513">
    <property type="entry name" value="STAS_dom_sf"/>
</dbReference>
<dbReference type="GO" id="GO:0016020">
    <property type="term" value="C:membrane"/>
    <property type="evidence" value="ECO:0007669"/>
    <property type="project" value="UniProtKB-SubCell"/>
</dbReference>
<evidence type="ECO:0000256" key="1">
    <source>
        <dbReference type="ARBA" id="ARBA00004141"/>
    </source>
</evidence>
<dbReference type="InterPro" id="IPR011547">
    <property type="entry name" value="SLC26A/SulP_dom"/>
</dbReference>
<keyword evidence="2 5" id="KW-0812">Transmembrane</keyword>
<feature type="transmembrane region" description="Helical" evidence="5">
    <location>
        <begin position="204"/>
        <end position="228"/>
    </location>
</feature>
<dbReference type="SUPFAM" id="SSF52091">
    <property type="entry name" value="SpoIIaa-like"/>
    <property type="match status" value="1"/>
</dbReference>
<dbReference type="PROSITE" id="PS50801">
    <property type="entry name" value="STAS"/>
    <property type="match status" value="1"/>
</dbReference>
<evidence type="ECO:0000259" key="6">
    <source>
        <dbReference type="PROSITE" id="PS50801"/>
    </source>
</evidence>
<feature type="transmembrane region" description="Helical" evidence="5">
    <location>
        <begin position="248"/>
        <end position="268"/>
    </location>
</feature>
<feature type="transmembrane region" description="Helical" evidence="5">
    <location>
        <begin position="47"/>
        <end position="64"/>
    </location>
</feature>
<dbReference type="GeneID" id="89228640"/>
<dbReference type="Proteomes" id="UP001304970">
    <property type="component" value="Chromosome"/>
</dbReference>
<dbReference type="InterPro" id="IPR002645">
    <property type="entry name" value="STAS_dom"/>
</dbReference>